<organism evidence="8">
    <name type="scientific">hydrothermal vent metagenome</name>
    <dbReference type="NCBI Taxonomy" id="652676"/>
    <lineage>
        <taxon>unclassified sequences</taxon>
        <taxon>metagenomes</taxon>
        <taxon>ecological metagenomes</taxon>
    </lineage>
</organism>
<dbReference type="GO" id="GO:0004731">
    <property type="term" value="F:purine-nucleoside phosphorylase activity"/>
    <property type="evidence" value="ECO:0007669"/>
    <property type="project" value="UniProtKB-EC"/>
</dbReference>
<dbReference type="PIRSF" id="PIRSF000477">
    <property type="entry name" value="PurNPase"/>
    <property type="match status" value="1"/>
</dbReference>
<gene>
    <name evidence="8" type="ORF">MNBD_ALPHA06-2304</name>
</gene>
<name>A0A3B0RVV5_9ZZZZ</name>
<dbReference type="PANTHER" id="PTHR11904">
    <property type="entry name" value="METHYLTHIOADENOSINE/PURINE NUCLEOSIDE PHOSPHORYLASE"/>
    <property type="match status" value="1"/>
</dbReference>
<evidence type="ECO:0000313" key="8">
    <source>
        <dbReference type="EMBL" id="VAV92508.1"/>
    </source>
</evidence>
<keyword evidence="5 8" id="KW-0808">Transferase</keyword>
<evidence type="ECO:0000256" key="6">
    <source>
        <dbReference type="ARBA" id="ARBA00031036"/>
    </source>
</evidence>
<sequence>MRTIIRKAVEYIELRASKSERLAIVLGSGLGGLVELVTDKVVVPYTDIPGFPVSTVASHAGEMVLGQIGGLDVVLMSGRIHYYEDGNPAAMMVPLEVLWEMGCRTLLLTNAAGSVHENVPPASAALITDHINFSGLNPLIGDHRPPQFLDLGKAYDPEICERIRAAGKTSGAALHEGVYVWYSGPSFETPAEIKMIRLLGGDLVGMSTVPEVLLARKQGFRLGAISLVTNYAAGMRDEELSHAHTMREAERGADNMLKLFSALIADLQKNPLSS</sequence>
<dbReference type="EMBL" id="UOEE01000145">
    <property type="protein sequence ID" value="VAV92508.1"/>
    <property type="molecule type" value="Genomic_DNA"/>
</dbReference>
<feature type="domain" description="Nucleoside phosphorylase" evidence="7">
    <location>
        <begin position="22"/>
        <end position="265"/>
    </location>
</feature>
<evidence type="ECO:0000256" key="4">
    <source>
        <dbReference type="ARBA" id="ARBA00022676"/>
    </source>
</evidence>
<protein>
    <recommendedName>
        <fullName evidence="3">purine-nucleoside phosphorylase</fullName>
        <ecNumber evidence="3">2.4.2.1</ecNumber>
    </recommendedName>
    <alternativeName>
        <fullName evidence="6">Inosine-guanosine phosphorylase</fullName>
    </alternativeName>
</protein>
<evidence type="ECO:0000256" key="1">
    <source>
        <dbReference type="ARBA" id="ARBA00005058"/>
    </source>
</evidence>
<dbReference type="CDD" id="cd09009">
    <property type="entry name" value="PNP-EcPNPII_like"/>
    <property type="match status" value="1"/>
</dbReference>
<comment type="pathway">
    <text evidence="1">Purine metabolism; purine nucleoside salvage.</text>
</comment>
<proteinExistence type="inferred from homology"/>
<dbReference type="SUPFAM" id="SSF53167">
    <property type="entry name" value="Purine and uridine phosphorylases"/>
    <property type="match status" value="1"/>
</dbReference>
<evidence type="ECO:0000256" key="2">
    <source>
        <dbReference type="ARBA" id="ARBA00006751"/>
    </source>
</evidence>
<dbReference type="NCBIfam" id="NF006054">
    <property type="entry name" value="PRK08202.1"/>
    <property type="match status" value="1"/>
</dbReference>
<dbReference type="Pfam" id="PF01048">
    <property type="entry name" value="PNP_UDP_1"/>
    <property type="match status" value="1"/>
</dbReference>
<dbReference type="UniPathway" id="UPA00606"/>
<evidence type="ECO:0000256" key="3">
    <source>
        <dbReference type="ARBA" id="ARBA00011886"/>
    </source>
</evidence>
<dbReference type="EC" id="2.4.2.1" evidence="3"/>
<dbReference type="InterPro" id="IPR035994">
    <property type="entry name" value="Nucleoside_phosphorylase_sf"/>
</dbReference>
<reference evidence="8" key="1">
    <citation type="submission" date="2018-06" db="EMBL/GenBank/DDBJ databases">
        <authorList>
            <person name="Zhirakovskaya E."/>
        </authorList>
    </citation>
    <scope>NUCLEOTIDE SEQUENCE</scope>
</reference>
<keyword evidence="4 8" id="KW-0328">Glycosyltransferase</keyword>
<accession>A0A3B0RVV5</accession>
<dbReference type="GO" id="GO:0009116">
    <property type="term" value="P:nucleoside metabolic process"/>
    <property type="evidence" value="ECO:0007669"/>
    <property type="project" value="InterPro"/>
</dbReference>
<dbReference type="InterPro" id="IPR000845">
    <property type="entry name" value="Nucleoside_phosphorylase_d"/>
</dbReference>
<dbReference type="NCBIfam" id="TIGR01697">
    <property type="entry name" value="PNPH-PUNA-XAPA"/>
    <property type="match status" value="1"/>
</dbReference>
<dbReference type="AlphaFoldDB" id="A0A3B0RVV5"/>
<evidence type="ECO:0000259" key="7">
    <source>
        <dbReference type="Pfam" id="PF01048"/>
    </source>
</evidence>
<dbReference type="Gene3D" id="3.40.50.1580">
    <property type="entry name" value="Nucleoside phosphorylase domain"/>
    <property type="match status" value="1"/>
</dbReference>
<dbReference type="InterPro" id="IPR011268">
    <property type="entry name" value="Purine_phosphorylase"/>
</dbReference>
<dbReference type="PANTHER" id="PTHR11904:SF9">
    <property type="entry name" value="PURINE NUCLEOSIDE PHOSPHORYLASE-RELATED"/>
    <property type="match status" value="1"/>
</dbReference>
<comment type="similarity">
    <text evidence="2">Belongs to the PNP/MTAP phosphorylase family.</text>
</comment>
<evidence type="ECO:0000256" key="5">
    <source>
        <dbReference type="ARBA" id="ARBA00022679"/>
    </source>
</evidence>
<dbReference type="GO" id="GO:0005737">
    <property type="term" value="C:cytoplasm"/>
    <property type="evidence" value="ECO:0007669"/>
    <property type="project" value="TreeGrafter"/>
</dbReference>